<protein>
    <submittedName>
        <fullName evidence="1">Uncharacterized protein</fullName>
    </submittedName>
</protein>
<evidence type="ECO:0000313" key="1">
    <source>
        <dbReference type="EMBL" id="MBX61788.1"/>
    </source>
</evidence>
<sequence length="42" mass="4686">MTKQSKNLHILPFRICCSKVIPLPQETAIALVQALNANYITC</sequence>
<name>A0A2P2Q483_RHIMU</name>
<reference evidence="1" key="1">
    <citation type="submission" date="2018-02" db="EMBL/GenBank/DDBJ databases">
        <title>Rhizophora mucronata_Transcriptome.</title>
        <authorList>
            <person name="Meera S.P."/>
            <person name="Sreeshan A."/>
            <person name="Augustine A."/>
        </authorList>
    </citation>
    <scope>NUCLEOTIDE SEQUENCE</scope>
    <source>
        <tissue evidence="1">Leaf</tissue>
    </source>
</reference>
<proteinExistence type="predicted"/>
<dbReference type="AlphaFoldDB" id="A0A2P2Q483"/>
<accession>A0A2P2Q483</accession>
<organism evidence="1">
    <name type="scientific">Rhizophora mucronata</name>
    <name type="common">Asiatic mangrove</name>
    <dbReference type="NCBI Taxonomy" id="61149"/>
    <lineage>
        <taxon>Eukaryota</taxon>
        <taxon>Viridiplantae</taxon>
        <taxon>Streptophyta</taxon>
        <taxon>Embryophyta</taxon>
        <taxon>Tracheophyta</taxon>
        <taxon>Spermatophyta</taxon>
        <taxon>Magnoliopsida</taxon>
        <taxon>eudicotyledons</taxon>
        <taxon>Gunneridae</taxon>
        <taxon>Pentapetalae</taxon>
        <taxon>rosids</taxon>
        <taxon>fabids</taxon>
        <taxon>Malpighiales</taxon>
        <taxon>Rhizophoraceae</taxon>
        <taxon>Rhizophora</taxon>
    </lineage>
</organism>
<dbReference type="EMBL" id="GGEC01081304">
    <property type="protein sequence ID" value="MBX61788.1"/>
    <property type="molecule type" value="Transcribed_RNA"/>
</dbReference>